<dbReference type="NCBIfam" id="TIGR04183">
    <property type="entry name" value="Por_Secre_tail"/>
    <property type="match status" value="1"/>
</dbReference>
<evidence type="ECO:0000256" key="1">
    <source>
        <dbReference type="ARBA" id="ARBA00022729"/>
    </source>
</evidence>
<organism evidence="3 4">
    <name type="scientific">Epilithonimonas mollis</name>
    <dbReference type="NCBI Taxonomy" id="216903"/>
    <lineage>
        <taxon>Bacteria</taxon>
        <taxon>Pseudomonadati</taxon>
        <taxon>Bacteroidota</taxon>
        <taxon>Flavobacteriia</taxon>
        <taxon>Flavobacteriales</taxon>
        <taxon>Weeksellaceae</taxon>
        <taxon>Chryseobacterium group</taxon>
        <taxon>Epilithonimonas</taxon>
    </lineage>
</organism>
<reference evidence="4" key="1">
    <citation type="submission" date="2016-11" db="EMBL/GenBank/DDBJ databases">
        <authorList>
            <person name="Varghese N."/>
            <person name="Submissions S."/>
        </authorList>
    </citation>
    <scope>NUCLEOTIDE SEQUENCE [LARGE SCALE GENOMIC DNA]</scope>
    <source>
        <strain evidence="4">DSM 18016</strain>
    </source>
</reference>
<dbReference type="EMBL" id="FRAM01000003">
    <property type="protein sequence ID" value="SHK57120.1"/>
    <property type="molecule type" value="Genomic_DNA"/>
</dbReference>
<dbReference type="Pfam" id="PF18962">
    <property type="entry name" value="Por_Secre_tail"/>
    <property type="match status" value="1"/>
</dbReference>
<dbReference type="Pfam" id="PF17164">
    <property type="entry name" value="DUF5122"/>
    <property type="match status" value="1"/>
</dbReference>
<dbReference type="OrthoDB" id="9805017at2"/>
<dbReference type="InterPro" id="IPR013431">
    <property type="entry name" value="Delta_60_rpt"/>
</dbReference>
<feature type="domain" description="Secretion system C-terminal sorting" evidence="2">
    <location>
        <begin position="423"/>
        <end position="485"/>
    </location>
</feature>
<name>A0A1M6TJL4_9FLAO</name>
<dbReference type="STRING" id="216903.SAMN05444371_2921"/>
<keyword evidence="4" id="KW-1185">Reference proteome</keyword>
<dbReference type="NCBIfam" id="TIGR02608">
    <property type="entry name" value="delta_60_rpt"/>
    <property type="match status" value="5"/>
</dbReference>
<gene>
    <name evidence="3" type="ORF">SAMN05444371_2921</name>
</gene>
<evidence type="ECO:0000313" key="3">
    <source>
        <dbReference type="EMBL" id="SHK57120.1"/>
    </source>
</evidence>
<dbReference type="SUPFAM" id="SSF63829">
    <property type="entry name" value="Calcium-dependent phosphotriesterase"/>
    <property type="match status" value="1"/>
</dbReference>
<sequence>MKKSLFYYFFFILLYSNFNCQKTYLDTSFGNNGMVSTPLFTPKTIKVQNDGKILLAGEFKRPNSTYTNHIIYRFNADGSVDEGFGTDGKVSGNTPSNETVMGIYETQDNKIVLVLKRTGSAIFKRFNSNGTVDTTLGTNGEKFFYFSTSYSGIIDIAQRMILTEDNKIVLTGATHRFPIITTIPAKPFSYVVRLNQDFTFDTTFNNVGYCKFENIISDLSLVDIDKNGSITTGFKGSTIKILANGQMDTSFGSNGIKNINLSTNIIIKNLKIDNNGNYILSGSMGGTDKRAFLMRYKPDGQVDTSYGNNGYAYITNSSDKNETAIQSVFLGNGKTLSAIEKFKNGFDFGLTFSDSSGTIDSTIGTEGQIITDMDNDQTITIIEKQADGKILAAGYESERMILLRYDFSEILDVKSTKTNQSRIFPNPSKDYINIELMTPLSDYVIRSASGQIIVKGVTKDKKLRIDISQYNNGIYYITTSAGTFKFIKI</sequence>
<protein>
    <submittedName>
        <fullName evidence="3">Delta-60 repeat domain-containing protein/Por secretion system C-terminal sorting domain-containing protein</fullName>
    </submittedName>
</protein>
<dbReference type="Gene3D" id="2.80.10.50">
    <property type="match status" value="2"/>
</dbReference>
<evidence type="ECO:0000313" key="4">
    <source>
        <dbReference type="Proteomes" id="UP000184498"/>
    </source>
</evidence>
<accession>A0A1M6TJL4</accession>
<dbReference type="RefSeq" id="WP_072999338.1">
    <property type="nucleotide sequence ID" value="NZ_FRAM01000003.1"/>
</dbReference>
<dbReference type="Proteomes" id="UP000184498">
    <property type="component" value="Unassembled WGS sequence"/>
</dbReference>
<evidence type="ECO:0000259" key="2">
    <source>
        <dbReference type="Pfam" id="PF18962"/>
    </source>
</evidence>
<keyword evidence="1" id="KW-0732">Signal</keyword>
<dbReference type="InterPro" id="IPR026444">
    <property type="entry name" value="Secre_tail"/>
</dbReference>
<proteinExistence type="predicted"/>
<dbReference type="AlphaFoldDB" id="A0A1M6TJL4"/>